<feature type="non-terminal residue" evidence="2">
    <location>
        <position position="1"/>
    </location>
</feature>
<organism evidence="2 3">
    <name type="scientific">Didymodactylos carnosus</name>
    <dbReference type="NCBI Taxonomy" id="1234261"/>
    <lineage>
        <taxon>Eukaryota</taxon>
        <taxon>Metazoa</taxon>
        <taxon>Spiralia</taxon>
        <taxon>Gnathifera</taxon>
        <taxon>Rotifera</taxon>
        <taxon>Eurotatoria</taxon>
        <taxon>Bdelloidea</taxon>
        <taxon>Philodinida</taxon>
        <taxon>Philodinidae</taxon>
        <taxon>Didymodactylos</taxon>
    </lineage>
</organism>
<comment type="caution">
    <text evidence="2">The sequence shown here is derived from an EMBL/GenBank/DDBJ whole genome shotgun (WGS) entry which is preliminary data.</text>
</comment>
<sequence>HTNEKNEFIQKLNDLFQISSEQLTLTNLFLKIYELFIQHQQLGNIDDTFRKLNEYNYLITNYGEQSFETLLKNLNTIISNQQKLDYCLSRWNENFGMNEENLTIDTLETNLFTKFNTQNLILSRSNQFLQDCSNLFRESDLTFDNLFSKLNQIMYHQQKIDSLLRSYNCNNIDTLEQYLIQLEQQQQQYLVQQLNDSQERQTQNDQFFSQCQQLFTSDYSLQSEDILGKIQELKNQEKNKSEFMEKCKILFDQTSETVTSYDMILNQIETLKQMNDMSKEREQVLIKFLDECQHKMGEVENNVDLMKNIQHLIDFKQKLETITGHIADDSYIEILKSTNDQLSSFGVSKVDDLCLRLQQSEYSCQQMLNDNQKIMNYVYEQCPHIPIESRIDPLRTVECVTQLYVQQSEDIRQMILGKLNLVCK</sequence>
<accession>A0A8S2SGP0</accession>
<dbReference type="AlphaFoldDB" id="A0A8S2SGP0"/>
<dbReference type="Proteomes" id="UP000682733">
    <property type="component" value="Unassembled WGS sequence"/>
</dbReference>
<dbReference type="EMBL" id="CAJNOK010027494">
    <property type="protein sequence ID" value="CAF1421034.1"/>
    <property type="molecule type" value="Genomic_DNA"/>
</dbReference>
<gene>
    <name evidence="1" type="ORF">OVA965_LOCUS33692</name>
    <name evidence="2" type="ORF">TMI583_LOCUS34589</name>
</gene>
<evidence type="ECO:0000313" key="3">
    <source>
        <dbReference type="Proteomes" id="UP000682733"/>
    </source>
</evidence>
<proteinExistence type="predicted"/>
<evidence type="ECO:0000313" key="1">
    <source>
        <dbReference type="EMBL" id="CAF1421034.1"/>
    </source>
</evidence>
<evidence type="ECO:0000313" key="2">
    <source>
        <dbReference type="EMBL" id="CAF4221767.1"/>
    </source>
</evidence>
<name>A0A8S2SGP0_9BILA</name>
<reference evidence="2" key="1">
    <citation type="submission" date="2021-02" db="EMBL/GenBank/DDBJ databases">
        <authorList>
            <person name="Nowell W R."/>
        </authorList>
    </citation>
    <scope>NUCLEOTIDE SEQUENCE</scope>
</reference>
<dbReference type="Proteomes" id="UP000677228">
    <property type="component" value="Unassembled WGS sequence"/>
</dbReference>
<dbReference type="EMBL" id="CAJOBA010049257">
    <property type="protein sequence ID" value="CAF4221767.1"/>
    <property type="molecule type" value="Genomic_DNA"/>
</dbReference>
<protein>
    <submittedName>
        <fullName evidence="2">Uncharacterized protein</fullName>
    </submittedName>
</protein>